<accession>A0ABZ1VVU8</accession>
<proteinExistence type="predicted"/>
<evidence type="ECO:0008006" key="3">
    <source>
        <dbReference type="Google" id="ProtNLM"/>
    </source>
</evidence>
<organism evidence="1 2">
    <name type="scientific">Streptomyces caniferus</name>
    <dbReference type="NCBI Taxonomy" id="285557"/>
    <lineage>
        <taxon>Bacteria</taxon>
        <taxon>Bacillati</taxon>
        <taxon>Actinomycetota</taxon>
        <taxon>Actinomycetes</taxon>
        <taxon>Kitasatosporales</taxon>
        <taxon>Streptomycetaceae</taxon>
        <taxon>Streptomyces</taxon>
    </lineage>
</organism>
<name>A0ABZ1VVU8_9ACTN</name>
<dbReference type="Proteomes" id="UP001432292">
    <property type="component" value="Chromosome"/>
</dbReference>
<evidence type="ECO:0000313" key="1">
    <source>
        <dbReference type="EMBL" id="WUS26934.1"/>
    </source>
</evidence>
<protein>
    <recommendedName>
        <fullName evidence="3">Tetratrico peptide repeat group 5 domain-containing protein</fullName>
    </recommendedName>
</protein>
<sequence length="127" mass="14024">MDRFRSLFAALARDVGTAEVEDRAHALRTEISVAGLAPVEATLELALCFHHAVRGDHEGIASGIGRLRELTSSDDYAYYTDIAHFMAGLPLPDGAGSGAQWLGWEEPPRVRWRGLVMSRRRYLSSAR</sequence>
<evidence type="ECO:0000313" key="2">
    <source>
        <dbReference type="Proteomes" id="UP001432292"/>
    </source>
</evidence>
<dbReference type="EMBL" id="CP108473">
    <property type="protein sequence ID" value="WUS26934.1"/>
    <property type="molecule type" value="Genomic_DNA"/>
</dbReference>
<gene>
    <name evidence="1" type="ORF">OG727_34190</name>
</gene>
<dbReference type="RefSeq" id="WP_329129328.1">
    <property type="nucleotide sequence ID" value="NZ_CP108473.1"/>
</dbReference>
<keyword evidence="2" id="KW-1185">Reference proteome</keyword>
<reference evidence="1" key="1">
    <citation type="submission" date="2022-10" db="EMBL/GenBank/DDBJ databases">
        <title>The complete genomes of actinobacterial strains from the NBC collection.</title>
        <authorList>
            <person name="Joergensen T.S."/>
            <person name="Alvarez Arevalo M."/>
            <person name="Sterndorff E.B."/>
            <person name="Faurdal D."/>
            <person name="Vuksanovic O."/>
            <person name="Mourched A.-S."/>
            <person name="Charusanti P."/>
            <person name="Shaw S."/>
            <person name="Blin K."/>
            <person name="Weber T."/>
        </authorList>
    </citation>
    <scope>NUCLEOTIDE SEQUENCE</scope>
    <source>
        <strain evidence="1">NBC_01256</strain>
    </source>
</reference>